<feature type="active site" description="Proton donor/acceptor" evidence="2">
    <location>
        <position position="200"/>
    </location>
</feature>
<organism evidence="5 6">
    <name type="scientific">Leifsonia shinshuensis</name>
    <dbReference type="NCBI Taxonomy" id="150026"/>
    <lineage>
        <taxon>Bacteria</taxon>
        <taxon>Bacillati</taxon>
        <taxon>Actinomycetota</taxon>
        <taxon>Actinomycetes</taxon>
        <taxon>Micrococcales</taxon>
        <taxon>Microbacteriaceae</taxon>
        <taxon>Leifsonia</taxon>
    </lineage>
</organism>
<dbReference type="GO" id="GO:0019853">
    <property type="term" value="P:L-ascorbic acid biosynthetic process"/>
    <property type="evidence" value="ECO:0007669"/>
    <property type="project" value="TreeGrafter"/>
</dbReference>
<feature type="binding site" evidence="3">
    <location>
        <position position="200"/>
    </location>
    <ligand>
        <name>a divalent metal cation</name>
        <dbReference type="ChEBI" id="CHEBI:60240"/>
    </ligand>
</feature>
<gene>
    <name evidence="5" type="ORF">F1C12_10525</name>
</gene>
<keyword evidence="3" id="KW-0862">Zinc</keyword>
<reference evidence="6" key="1">
    <citation type="submission" date="2019-09" db="EMBL/GenBank/DDBJ databases">
        <title>Antimicrobial potential of Antarctic Bacteria.</title>
        <authorList>
            <person name="Benaud N."/>
            <person name="Edwards R.J."/>
            <person name="Ferrari B.C."/>
        </authorList>
    </citation>
    <scope>NUCLEOTIDE SEQUENCE [LARGE SCALE GENOMIC DNA]</scope>
    <source>
        <strain evidence="6">INR9</strain>
    </source>
</reference>
<feature type="binding site" evidence="3">
    <location>
        <position position="16"/>
    </location>
    <ligand>
        <name>a divalent metal cation</name>
        <dbReference type="ChEBI" id="CHEBI:60240"/>
    </ligand>
</feature>
<comment type="cofactor">
    <cofactor evidence="3">
        <name>Zn(2+)</name>
        <dbReference type="ChEBI" id="CHEBI:29105"/>
    </cofactor>
    <text evidence="3">Binds 1 divalent metal cation per subunit.</text>
</comment>
<feature type="binding site" evidence="3">
    <location>
        <position position="105"/>
    </location>
    <ligand>
        <name>substrate</name>
    </ligand>
</feature>
<dbReference type="InterPro" id="IPR011042">
    <property type="entry name" value="6-blade_b-propeller_TolB-like"/>
</dbReference>
<comment type="similarity">
    <text evidence="1">Belongs to the SMP-30/CGR1 family.</text>
</comment>
<feature type="domain" description="SMP-30/Gluconolactonase/LRE-like region" evidence="4">
    <location>
        <begin position="15"/>
        <end position="258"/>
    </location>
</feature>
<dbReference type="GO" id="GO:0004341">
    <property type="term" value="F:gluconolactonase activity"/>
    <property type="evidence" value="ECO:0007669"/>
    <property type="project" value="TreeGrafter"/>
</dbReference>
<evidence type="ECO:0000256" key="3">
    <source>
        <dbReference type="PIRSR" id="PIRSR605511-2"/>
    </source>
</evidence>
<feature type="binding site" evidence="3">
    <location>
        <position position="125"/>
    </location>
    <ligand>
        <name>substrate</name>
    </ligand>
</feature>
<accession>A0A7G6YGP1</accession>
<dbReference type="PANTHER" id="PTHR10907">
    <property type="entry name" value="REGUCALCIN"/>
    <property type="match status" value="1"/>
</dbReference>
<name>A0A7G6YGP1_9MICO</name>
<feature type="binding site" evidence="3">
    <location>
        <position position="152"/>
    </location>
    <ligand>
        <name>a divalent metal cation</name>
        <dbReference type="ChEBI" id="CHEBI:60240"/>
    </ligand>
</feature>
<dbReference type="AlphaFoldDB" id="A0A7G6YGP1"/>
<dbReference type="InterPro" id="IPR005511">
    <property type="entry name" value="SMP-30"/>
</dbReference>
<dbReference type="Proteomes" id="UP000515511">
    <property type="component" value="Chromosome"/>
</dbReference>
<keyword evidence="3" id="KW-0479">Metal-binding</keyword>
<evidence type="ECO:0000256" key="2">
    <source>
        <dbReference type="PIRSR" id="PIRSR605511-1"/>
    </source>
</evidence>
<dbReference type="KEGG" id="lse:F1C12_10525"/>
<protein>
    <submittedName>
        <fullName evidence="5">SMP-30/gluconolactonase/LRE family protein</fullName>
    </submittedName>
</protein>
<dbReference type="EMBL" id="CP043641">
    <property type="protein sequence ID" value="QNE37656.1"/>
    <property type="molecule type" value="Genomic_DNA"/>
</dbReference>
<dbReference type="GO" id="GO:0005509">
    <property type="term" value="F:calcium ion binding"/>
    <property type="evidence" value="ECO:0007669"/>
    <property type="project" value="TreeGrafter"/>
</dbReference>
<evidence type="ECO:0000259" key="4">
    <source>
        <dbReference type="Pfam" id="PF08450"/>
    </source>
</evidence>
<dbReference type="InterPro" id="IPR013658">
    <property type="entry name" value="SGL"/>
</dbReference>
<dbReference type="Pfam" id="PF08450">
    <property type="entry name" value="SGL"/>
    <property type="match status" value="1"/>
</dbReference>
<proteinExistence type="inferred from homology"/>
<dbReference type="PANTHER" id="PTHR10907:SF47">
    <property type="entry name" value="REGUCALCIN"/>
    <property type="match status" value="1"/>
</dbReference>
<evidence type="ECO:0000313" key="5">
    <source>
        <dbReference type="EMBL" id="QNE37656.1"/>
    </source>
</evidence>
<feature type="binding site" evidence="3">
    <location>
        <position position="107"/>
    </location>
    <ligand>
        <name>substrate</name>
    </ligand>
</feature>
<evidence type="ECO:0000313" key="6">
    <source>
        <dbReference type="Proteomes" id="UP000515511"/>
    </source>
</evidence>
<dbReference type="SUPFAM" id="SSF63829">
    <property type="entry name" value="Calcium-dependent phosphotriesterase"/>
    <property type="match status" value="1"/>
</dbReference>
<dbReference type="PRINTS" id="PR01790">
    <property type="entry name" value="SMP30FAMILY"/>
</dbReference>
<evidence type="ECO:0000256" key="1">
    <source>
        <dbReference type="ARBA" id="ARBA00008853"/>
    </source>
</evidence>
<dbReference type="Gene3D" id="2.120.10.30">
    <property type="entry name" value="TolB, C-terminal domain"/>
    <property type="match status" value="1"/>
</dbReference>
<sequence length="288" mass="30622">MLQAEVAVEAAAEHAEGPLWDDRDGTLLWVDQYRGIVRRAKPTDGALVEESPFDLGMAVGAIVPDRASTDDGWLVAAGAGFHRLDRRGLLTPIADVLPADGLRRRMNDGKLDPLGRFWAGTMAYDKTPGAGALYRLDGDTPRLMLDGVTISNGLAWTPDGGALFYIDTPTRTVRRFTVDGDTLRDGEVVVRIPPEQGAPDGMCVDADGCLWVALWGGGAVHRYDTAGRLLARVEVAAAQVSSCCFGGPDGATLYITTSAEDYDTADLARDPNAGRIFSATPTGTTGSR</sequence>